<keyword evidence="8 15" id="KW-0418">Kinase</keyword>
<evidence type="ECO:0000256" key="5">
    <source>
        <dbReference type="ARBA" id="ARBA00022553"/>
    </source>
</evidence>
<evidence type="ECO:0000313" key="16">
    <source>
        <dbReference type="Proteomes" id="UP000078290"/>
    </source>
</evidence>
<dbReference type="PROSITE" id="PS50885">
    <property type="entry name" value="HAMP"/>
    <property type="match status" value="1"/>
</dbReference>
<dbReference type="EMBL" id="LXMA01000034">
    <property type="protein sequence ID" value="OAT72520.1"/>
    <property type="molecule type" value="Genomic_DNA"/>
</dbReference>
<dbReference type="SMART" id="SM00304">
    <property type="entry name" value="HAMP"/>
    <property type="match status" value="1"/>
</dbReference>
<comment type="catalytic activity">
    <reaction evidence="1">
        <text>ATP + protein L-histidine = ADP + protein N-phospho-L-histidine.</text>
        <dbReference type="EC" id="2.7.13.3"/>
    </reaction>
</comment>
<gene>
    <name evidence="15" type="ORF">A7K69_10415</name>
</gene>
<evidence type="ECO:0000313" key="15">
    <source>
        <dbReference type="EMBL" id="OAT72520.1"/>
    </source>
</evidence>
<evidence type="ECO:0000256" key="8">
    <source>
        <dbReference type="ARBA" id="ARBA00022777"/>
    </source>
</evidence>
<feature type="transmembrane region" description="Helical" evidence="12">
    <location>
        <begin position="7"/>
        <end position="30"/>
    </location>
</feature>
<dbReference type="PANTHER" id="PTHR43711:SF1">
    <property type="entry name" value="HISTIDINE KINASE 1"/>
    <property type="match status" value="1"/>
</dbReference>
<dbReference type="InterPro" id="IPR036890">
    <property type="entry name" value="HATPase_C_sf"/>
</dbReference>
<dbReference type="PANTHER" id="PTHR43711">
    <property type="entry name" value="TWO-COMPONENT HISTIDINE KINASE"/>
    <property type="match status" value="1"/>
</dbReference>
<evidence type="ECO:0000256" key="12">
    <source>
        <dbReference type="SAM" id="Phobius"/>
    </source>
</evidence>
<feature type="domain" description="HAMP" evidence="14">
    <location>
        <begin position="170"/>
        <end position="222"/>
    </location>
</feature>
<feature type="domain" description="Histidine kinase" evidence="13">
    <location>
        <begin position="230"/>
        <end position="443"/>
    </location>
</feature>
<keyword evidence="4" id="KW-1003">Cell membrane</keyword>
<dbReference type="GO" id="GO:0000155">
    <property type="term" value="F:phosphorelay sensor kinase activity"/>
    <property type="evidence" value="ECO:0007669"/>
    <property type="project" value="InterPro"/>
</dbReference>
<keyword evidence="12" id="KW-0812">Transmembrane</keyword>
<comment type="caution">
    <text evidence="15">The sequence shown here is derived from an EMBL/GenBank/DDBJ whole genome shotgun (WGS) entry which is preliminary data.</text>
</comment>
<keyword evidence="12" id="KW-1133">Transmembrane helix</keyword>
<evidence type="ECO:0000256" key="10">
    <source>
        <dbReference type="ARBA" id="ARBA00023012"/>
    </source>
</evidence>
<comment type="subcellular location">
    <subcellularLocation>
        <location evidence="2">Cell membrane</location>
        <topology evidence="2">Multi-pass membrane protein</topology>
    </subcellularLocation>
</comment>
<evidence type="ECO:0000256" key="7">
    <source>
        <dbReference type="ARBA" id="ARBA00022741"/>
    </source>
</evidence>
<evidence type="ECO:0000256" key="6">
    <source>
        <dbReference type="ARBA" id="ARBA00022679"/>
    </source>
</evidence>
<dbReference type="GO" id="GO:0005886">
    <property type="term" value="C:plasma membrane"/>
    <property type="evidence" value="ECO:0007669"/>
    <property type="project" value="UniProtKB-SubCell"/>
</dbReference>
<dbReference type="InterPro" id="IPR004358">
    <property type="entry name" value="Sig_transdc_His_kin-like_C"/>
</dbReference>
<dbReference type="InterPro" id="IPR003594">
    <property type="entry name" value="HATPase_dom"/>
</dbReference>
<dbReference type="InterPro" id="IPR003661">
    <property type="entry name" value="HisK_dim/P_dom"/>
</dbReference>
<dbReference type="Pfam" id="PF00512">
    <property type="entry name" value="HisKA"/>
    <property type="match status" value="1"/>
</dbReference>
<keyword evidence="9" id="KW-0067">ATP-binding</keyword>
<dbReference type="GO" id="GO:0005524">
    <property type="term" value="F:ATP binding"/>
    <property type="evidence" value="ECO:0007669"/>
    <property type="project" value="UniProtKB-KW"/>
</dbReference>
<dbReference type="FunFam" id="3.30.565.10:FF:000006">
    <property type="entry name" value="Sensor histidine kinase WalK"/>
    <property type="match status" value="1"/>
</dbReference>
<dbReference type="InterPro" id="IPR003660">
    <property type="entry name" value="HAMP_dom"/>
</dbReference>
<dbReference type="Proteomes" id="UP000078290">
    <property type="component" value="Unassembled WGS sequence"/>
</dbReference>
<sequence>MSIRRKLFLSMAAFIIGMGVIFALLTKVVVKDILDVMLRVDRSKEIEELSSVFADYYEKHYHSWNGVKRIHIDTDIGKRHEEVSFVLLSPERKRLYSAGDTRHEWVIGLGIPSKVQVNGKTVAFLYYYDREVGNMSKLRMGITSSVTTLLLFSAVVFVLLSLLVAFWLSKRLTAPLGLLIPAIDRLGKGEFGVQVPVVTNDEYGKVAQTFNEMSKQLQRAEEARKHLVADVAHELRTPLTIIRGKLDWIQQSGRSIEPESLLPLQDELIRLTRLVDDLHQLSLAEAGKLPLERKPTDMYTLLQQMIERVTPSAEEKNIHIHMTCSTDKTTIPVDPHRITQVFLNLLVNAIRYTPEGGAVKVTIDEETTMLRIAVADTGIGIAPEHLPLLFNRFYRTDEARTRNRGGTGLGLAIAKEFILAHDGTIDVESTPGQGTTFIVKLPY</sequence>
<dbReference type="SMART" id="SM00387">
    <property type="entry name" value="HATPase_c"/>
    <property type="match status" value="1"/>
</dbReference>
<dbReference type="InterPro" id="IPR005467">
    <property type="entry name" value="His_kinase_dom"/>
</dbReference>
<evidence type="ECO:0000256" key="11">
    <source>
        <dbReference type="ARBA" id="ARBA00023136"/>
    </source>
</evidence>
<name>A0A1B7KR67_PARTM</name>
<organism evidence="15 16">
    <name type="scientific">Parageobacillus thermoglucosidasius</name>
    <name type="common">Geobacillus thermoglucosidasius</name>
    <dbReference type="NCBI Taxonomy" id="1426"/>
    <lineage>
        <taxon>Bacteria</taxon>
        <taxon>Bacillati</taxon>
        <taxon>Bacillota</taxon>
        <taxon>Bacilli</taxon>
        <taxon>Bacillales</taxon>
        <taxon>Anoxybacillaceae</taxon>
        <taxon>Parageobacillus</taxon>
    </lineage>
</organism>
<dbReference type="CDD" id="cd16922">
    <property type="entry name" value="HATPase_EvgS-ArcB-TorS-like"/>
    <property type="match status" value="1"/>
</dbReference>
<dbReference type="Gene3D" id="6.10.340.10">
    <property type="match status" value="1"/>
</dbReference>
<keyword evidence="7" id="KW-0547">Nucleotide-binding</keyword>
<evidence type="ECO:0000256" key="3">
    <source>
        <dbReference type="ARBA" id="ARBA00012438"/>
    </source>
</evidence>
<keyword evidence="5" id="KW-0597">Phosphoprotein</keyword>
<evidence type="ECO:0000256" key="4">
    <source>
        <dbReference type="ARBA" id="ARBA00022475"/>
    </source>
</evidence>
<dbReference type="CDD" id="cd06225">
    <property type="entry name" value="HAMP"/>
    <property type="match status" value="1"/>
</dbReference>
<dbReference type="SUPFAM" id="SSF158472">
    <property type="entry name" value="HAMP domain-like"/>
    <property type="match status" value="1"/>
</dbReference>
<dbReference type="PROSITE" id="PS50109">
    <property type="entry name" value="HIS_KIN"/>
    <property type="match status" value="1"/>
</dbReference>
<protein>
    <recommendedName>
        <fullName evidence="3">histidine kinase</fullName>
        <ecNumber evidence="3">2.7.13.3</ecNumber>
    </recommendedName>
</protein>
<dbReference type="InterPro" id="IPR036097">
    <property type="entry name" value="HisK_dim/P_sf"/>
</dbReference>
<dbReference type="CDD" id="cd00082">
    <property type="entry name" value="HisKA"/>
    <property type="match status" value="1"/>
</dbReference>
<feature type="transmembrane region" description="Helical" evidence="12">
    <location>
        <begin position="146"/>
        <end position="168"/>
    </location>
</feature>
<dbReference type="Gene3D" id="1.10.287.130">
    <property type="match status" value="1"/>
</dbReference>
<dbReference type="EC" id="2.7.13.3" evidence="3"/>
<dbReference type="RefSeq" id="WP_064552303.1">
    <property type="nucleotide sequence ID" value="NZ_LXMA01000034.1"/>
</dbReference>
<keyword evidence="6" id="KW-0808">Transferase</keyword>
<dbReference type="Gene3D" id="3.30.565.10">
    <property type="entry name" value="Histidine kinase-like ATPase, C-terminal domain"/>
    <property type="match status" value="1"/>
</dbReference>
<reference evidence="16" key="1">
    <citation type="submission" date="2016-05" db="EMBL/GenBank/DDBJ databases">
        <authorList>
            <person name="Wang W."/>
            <person name="Zhu L."/>
        </authorList>
    </citation>
    <scope>NUCLEOTIDE SEQUENCE [LARGE SCALE GENOMIC DNA]</scope>
    <source>
        <strain evidence="16">W-2</strain>
    </source>
</reference>
<dbReference type="Pfam" id="PF02518">
    <property type="entry name" value="HATPase_c"/>
    <property type="match status" value="1"/>
</dbReference>
<keyword evidence="11 12" id="KW-0472">Membrane</keyword>
<dbReference type="Pfam" id="PF00672">
    <property type="entry name" value="HAMP"/>
    <property type="match status" value="1"/>
</dbReference>
<dbReference type="SUPFAM" id="SSF55874">
    <property type="entry name" value="ATPase domain of HSP90 chaperone/DNA topoisomerase II/histidine kinase"/>
    <property type="match status" value="1"/>
</dbReference>
<evidence type="ECO:0000256" key="1">
    <source>
        <dbReference type="ARBA" id="ARBA00000085"/>
    </source>
</evidence>
<dbReference type="InterPro" id="IPR050736">
    <property type="entry name" value="Sensor_HK_Regulatory"/>
</dbReference>
<evidence type="ECO:0000256" key="2">
    <source>
        <dbReference type="ARBA" id="ARBA00004651"/>
    </source>
</evidence>
<dbReference type="SUPFAM" id="SSF47384">
    <property type="entry name" value="Homodimeric domain of signal transducing histidine kinase"/>
    <property type="match status" value="1"/>
</dbReference>
<keyword evidence="10" id="KW-0902">Two-component regulatory system</keyword>
<accession>A0A1B7KR67</accession>
<dbReference type="SMART" id="SM00388">
    <property type="entry name" value="HisKA"/>
    <property type="match status" value="1"/>
</dbReference>
<evidence type="ECO:0000256" key="9">
    <source>
        <dbReference type="ARBA" id="ARBA00022840"/>
    </source>
</evidence>
<evidence type="ECO:0000259" key="14">
    <source>
        <dbReference type="PROSITE" id="PS50885"/>
    </source>
</evidence>
<proteinExistence type="predicted"/>
<evidence type="ECO:0000259" key="13">
    <source>
        <dbReference type="PROSITE" id="PS50109"/>
    </source>
</evidence>
<dbReference type="OrthoDB" id="9813151at2"/>
<dbReference type="PRINTS" id="PR00344">
    <property type="entry name" value="BCTRLSENSOR"/>
</dbReference>
<dbReference type="AlphaFoldDB" id="A0A1B7KR67"/>